<evidence type="ECO:0000256" key="1">
    <source>
        <dbReference type="SAM" id="MobiDB-lite"/>
    </source>
</evidence>
<comment type="caution">
    <text evidence="3">The sequence shown here is derived from an EMBL/GenBank/DDBJ whole genome shotgun (WGS) entry which is preliminary data.</text>
</comment>
<dbReference type="EMBL" id="PYDT01000001">
    <property type="protein sequence ID" value="THU74697.1"/>
    <property type="molecule type" value="Genomic_DNA"/>
</dbReference>
<feature type="compositionally biased region" description="Low complexity" evidence="1">
    <location>
        <begin position="201"/>
        <end position="219"/>
    </location>
</feature>
<protein>
    <submittedName>
        <fullName evidence="3">Uncharacterized protein</fullName>
    </submittedName>
</protein>
<reference evidence="3 4" key="1">
    <citation type="journal article" date="2019" name="Nat. Plants">
        <title>Genome sequencing of Musa balbisiana reveals subgenome evolution and function divergence in polyploid bananas.</title>
        <authorList>
            <person name="Yao X."/>
        </authorList>
    </citation>
    <scope>NUCLEOTIDE SEQUENCE [LARGE SCALE GENOMIC DNA]</scope>
    <source>
        <strain evidence="4">cv. DH-PKW</strain>
        <tissue evidence="3">Leaves</tissue>
    </source>
</reference>
<accession>A0A4S8KH83</accession>
<feature type="region of interest" description="Disordered" evidence="1">
    <location>
        <begin position="201"/>
        <end position="236"/>
    </location>
</feature>
<evidence type="ECO:0000313" key="4">
    <source>
        <dbReference type="Proteomes" id="UP000317650"/>
    </source>
</evidence>
<feature type="transmembrane region" description="Helical" evidence="2">
    <location>
        <begin position="23"/>
        <end position="43"/>
    </location>
</feature>
<keyword evidence="4" id="KW-1185">Reference proteome</keyword>
<organism evidence="3 4">
    <name type="scientific">Musa balbisiana</name>
    <name type="common">Banana</name>
    <dbReference type="NCBI Taxonomy" id="52838"/>
    <lineage>
        <taxon>Eukaryota</taxon>
        <taxon>Viridiplantae</taxon>
        <taxon>Streptophyta</taxon>
        <taxon>Embryophyta</taxon>
        <taxon>Tracheophyta</taxon>
        <taxon>Spermatophyta</taxon>
        <taxon>Magnoliopsida</taxon>
        <taxon>Liliopsida</taxon>
        <taxon>Zingiberales</taxon>
        <taxon>Musaceae</taxon>
        <taxon>Musa</taxon>
    </lineage>
</organism>
<proteinExistence type="predicted"/>
<feature type="compositionally biased region" description="Polar residues" evidence="1">
    <location>
        <begin position="220"/>
        <end position="236"/>
    </location>
</feature>
<name>A0A4S8KH83_MUSBA</name>
<keyword evidence="2" id="KW-0812">Transmembrane</keyword>
<dbReference type="Proteomes" id="UP000317650">
    <property type="component" value="Chromosome 4"/>
</dbReference>
<keyword evidence="2" id="KW-1133">Transmembrane helix</keyword>
<gene>
    <name evidence="3" type="ORF">C4D60_Mb04t36130</name>
</gene>
<evidence type="ECO:0000256" key="2">
    <source>
        <dbReference type="SAM" id="Phobius"/>
    </source>
</evidence>
<sequence length="236" mass="25972">MRERRKRGQEELAVDKEKRERNLLLNFLLIIILNPLSTLFGTLNSLAISSSRWHSTLNTVLGSARFHLPVVGGIGTFGPSAVSVLPPLQKPNPTSPLASHAAMRARTPARLARRDAEVLDQPLRGQGHERHDSLHHLRLPVHHLLRHQPFPAGAEHPLQAAEIVDHRLVVRPRERPLASHAAMLKSSISLSVGRAMSATIPSTTSASRFTTSSATSPSPQVQNTRFRLRKSSTTDS</sequence>
<dbReference type="AlphaFoldDB" id="A0A4S8KH83"/>
<evidence type="ECO:0000313" key="3">
    <source>
        <dbReference type="EMBL" id="THU74697.1"/>
    </source>
</evidence>
<keyword evidence="2" id="KW-0472">Membrane</keyword>